<dbReference type="EMBL" id="CP159289">
    <property type="protein sequence ID" value="XCH27864.1"/>
    <property type="molecule type" value="Genomic_DNA"/>
</dbReference>
<accession>A0AAU8FV62</accession>
<dbReference type="SUPFAM" id="SSF53756">
    <property type="entry name" value="UDP-Glycosyltransferase/glycogen phosphorylase"/>
    <property type="match status" value="1"/>
</dbReference>
<gene>
    <name evidence="1" type="ORF">ABV298_16325</name>
</gene>
<protein>
    <recommendedName>
        <fullName evidence="2">Glycosyltransferase family 4 protein</fullName>
    </recommendedName>
</protein>
<reference evidence="1" key="1">
    <citation type="submission" date="2024-06" db="EMBL/GenBank/DDBJ databases">
        <title>Sequencing and assembly of the genome of Dyadobacter sp. strain 676, a symbiont of Cyamopsis tetragonoloba.</title>
        <authorList>
            <person name="Guro P."/>
            <person name="Sazanova A."/>
            <person name="Kuznetsova I."/>
            <person name="Belimov A."/>
            <person name="Safronova V."/>
        </authorList>
    </citation>
    <scope>NUCLEOTIDE SEQUENCE</scope>
    <source>
        <strain evidence="1">676</strain>
    </source>
</reference>
<evidence type="ECO:0000313" key="1">
    <source>
        <dbReference type="EMBL" id="XCH27864.1"/>
    </source>
</evidence>
<dbReference type="RefSeq" id="WP_353723103.1">
    <property type="nucleotide sequence ID" value="NZ_CP159289.1"/>
</dbReference>
<name>A0AAU8FV62_9BACT</name>
<proteinExistence type="predicted"/>
<sequence length="325" mass="36301">MAEVLIIGRTSPPVGGVTTHVGRLTEALRQNHFDFSFCDLNNEKLPGIIYRVLKHPIIHIHFSKPLYQILAAIFCRFTGKKLIITYHGCWGRYGPLGNVMVKASARLAAVPVVQEHAGLRQALGCNPRSRLISTYIPGPPIEPLIATTHSEIVAIRKSYQATFCTNAWDLTFDRYGREIYGISELVSRFADYPEYLLLVSDPSGNYRSYIERCFLHIPENIFFINRLHDFRSVLLLSDAFIRNTTTDGVSLSIHEARESGVAVIASDAAERPSFCSIFRDIAKADLKEKLKEAKRHIALPGEPANAAGKLISVYRELGSRTITSS</sequence>
<organism evidence="1">
    <name type="scientific">Dyadobacter sp. 676</name>
    <dbReference type="NCBI Taxonomy" id="3088362"/>
    <lineage>
        <taxon>Bacteria</taxon>
        <taxon>Pseudomonadati</taxon>
        <taxon>Bacteroidota</taxon>
        <taxon>Cytophagia</taxon>
        <taxon>Cytophagales</taxon>
        <taxon>Spirosomataceae</taxon>
        <taxon>Dyadobacter</taxon>
    </lineage>
</organism>
<dbReference type="AlphaFoldDB" id="A0AAU8FV62"/>
<evidence type="ECO:0008006" key="2">
    <source>
        <dbReference type="Google" id="ProtNLM"/>
    </source>
</evidence>
<dbReference type="Gene3D" id="3.40.50.2000">
    <property type="entry name" value="Glycogen Phosphorylase B"/>
    <property type="match status" value="2"/>
</dbReference>